<feature type="domain" description="Myb/SANT-like DNA-binding" evidence="2">
    <location>
        <begin position="80"/>
        <end position="170"/>
    </location>
</feature>
<feature type="region of interest" description="Disordered" evidence="1">
    <location>
        <begin position="175"/>
        <end position="214"/>
    </location>
</feature>
<feature type="region of interest" description="Disordered" evidence="1">
    <location>
        <begin position="290"/>
        <end position="322"/>
    </location>
</feature>
<comment type="caution">
    <text evidence="3">The sequence shown here is derived from an EMBL/GenBank/DDBJ whole genome shotgun (WGS) entry which is preliminary data.</text>
</comment>
<accession>A0A811TXH8</accession>
<feature type="compositionally biased region" description="Polar residues" evidence="1">
    <location>
        <begin position="175"/>
        <end position="192"/>
    </location>
</feature>
<keyword evidence="4" id="KW-1185">Reference proteome</keyword>
<feature type="compositionally biased region" description="Low complexity" evidence="1">
    <location>
        <begin position="503"/>
        <end position="512"/>
    </location>
</feature>
<feature type="region of interest" description="Disordered" evidence="1">
    <location>
        <begin position="544"/>
        <end position="585"/>
    </location>
</feature>
<feature type="compositionally biased region" description="Low complexity" evidence="1">
    <location>
        <begin position="198"/>
        <end position="210"/>
    </location>
</feature>
<evidence type="ECO:0000256" key="1">
    <source>
        <dbReference type="SAM" id="MobiDB-lite"/>
    </source>
</evidence>
<dbReference type="OrthoDB" id="691673at2759"/>
<dbReference type="EMBL" id="CAJHJT010000001">
    <property type="protein sequence ID" value="CAD6991534.1"/>
    <property type="molecule type" value="Genomic_DNA"/>
</dbReference>
<feature type="compositionally biased region" description="Polar residues" evidence="1">
    <location>
        <begin position="551"/>
        <end position="579"/>
    </location>
</feature>
<evidence type="ECO:0000313" key="3">
    <source>
        <dbReference type="EMBL" id="CAD6991534.1"/>
    </source>
</evidence>
<evidence type="ECO:0000259" key="2">
    <source>
        <dbReference type="Pfam" id="PF13837"/>
    </source>
</evidence>
<dbReference type="InterPro" id="IPR044822">
    <property type="entry name" value="Myb_DNA-bind_4"/>
</dbReference>
<sequence>MLMPRLEYQLNAYNPELSVTIKMQQQQQPQQQQQQQQQHINQLLNTAATATGIVGDVDALLTPLQSNNTAPARTEHGRERNLWRTNEIMEVLTIMQEIKALEMLSVKTVKSESVFRKVERIMHLRGFYKKSHVQIWTKWKFLKSTYTTSRRNGVIPKMIPQPIYEELHKMLQNTNTNCSGRSTSDCGNSATSLDGDDSNGATTTDNGTGNESKLIISGVEGGYGRASKSPLEGAAAGQESDEENGLAHPIFGFRLGLVKQEPADTGYEPVNAKEKDSTSNIQFQTEVKQEINEGSASPPVPTSPDGQTHIEAHAQSQQPQRHTVPEIMILSRRPARPSVAISTNVATFTPNVNSTPKIGINTLNTPSQPRPSTTNIATLTPLPPLRIAPFAKVPPDEITTTISNTDLPPPPPLAMNPTSRALRLNSAYSSGANISPLSYQRKTINISSPQTLNNTTSERQPAPRTYQRNQEVVMPDLDGTPAPHEYRAPQPFFGFPDGPSTSQQAQQQQAQQMEARKRHLKTSLLMSTMQPKKITRMTETVTKATPGPTKQEFNCNMNDDEQNFNSNENKNSRYQTPPQQGLEPPLLDNTEYDKNHSRILQDMALSLRQIQREAINDFFQRQMKLAREEHQFQMRQDELLMQAFREQALQFQKLGKEILGSAVKLEKRKKRLVKQAQKKLPNNGNVQTQKISARNGENVKILHNGKCKPKREPNDDLQIHKKEVKILMKNVHAQLGLTDDEDEYDEQNQYEYNINDYLHDNSTTDLEHKSTEALDNSEGMSSDKRDNYTSDPIQILG</sequence>
<evidence type="ECO:0000313" key="4">
    <source>
        <dbReference type="Proteomes" id="UP000606786"/>
    </source>
</evidence>
<dbReference type="Proteomes" id="UP000606786">
    <property type="component" value="Unassembled WGS sequence"/>
</dbReference>
<dbReference type="AlphaFoldDB" id="A0A811TXH8"/>
<reference evidence="3" key="1">
    <citation type="submission" date="2020-11" db="EMBL/GenBank/DDBJ databases">
        <authorList>
            <person name="Whitehead M."/>
        </authorList>
    </citation>
    <scope>NUCLEOTIDE SEQUENCE</scope>
    <source>
        <strain evidence="3">EGII</strain>
    </source>
</reference>
<dbReference type="KEGG" id="ccat:101461187"/>
<proteinExistence type="predicted"/>
<protein>
    <submittedName>
        <fullName evidence="3">(Mediterranean fruit fly) hypothetical protein</fullName>
    </submittedName>
</protein>
<dbReference type="Pfam" id="PF13837">
    <property type="entry name" value="Myb_DNA-bind_4"/>
    <property type="match status" value="1"/>
</dbReference>
<feature type="compositionally biased region" description="Polar residues" evidence="1">
    <location>
        <begin position="446"/>
        <end position="459"/>
    </location>
</feature>
<gene>
    <name evidence="3" type="ORF">CCAP1982_LOCUS452</name>
</gene>
<name>A0A811TXH8_CERCA</name>
<feature type="region of interest" description="Disordered" evidence="1">
    <location>
        <begin position="446"/>
        <end position="517"/>
    </location>
</feature>
<organism evidence="3 4">
    <name type="scientific">Ceratitis capitata</name>
    <name type="common">Mediterranean fruit fly</name>
    <name type="synonym">Tephritis capitata</name>
    <dbReference type="NCBI Taxonomy" id="7213"/>
    <lineage>
        <taxon>Eukaryota</taxon>
        <taxon>Metazoa</taxon>
        <taxon>Ecdysozoa</taxon>
        <taxon>Arthropoda</taxon>
        <taxon>Hexapoda</taxon>
        <taxon>Insecta</taxon>
        <taxon>Pterygota</taxon>
        <taxon>Neoptera</taxon>
        <taxon>Endopterygota</taxon>
        <taxon>Diptera</taxon>
        <taxon>Brachycera</taxon>
        <taxon>Muscomorpha</taxon>
        <taxon>Tephritoidea</taxon>
        <taxon>Tephritidae</taxon>
        <taxon>Ceratitis</taxon>
        <taxon>Ceratitis</taxon>
    </lineage>
</organism>
<feature type="region of interest" description="Disordered" evidence="1">
    <location>
        <begin position="767"/>
        <end position="797"/>
    </location>
</feature>